<feature type="signal peptide" evidence="2">
    <location>
        <begin position="1"/>
        <end position="22"/>
    </location>
</feature>
<dbReference type="AlphaFoldDB" id="A0A6A5WN54"/>
<feature type="region of interest" description="Disordered" evidence="1">
    <location>
        <begin position="24"/>
        <end position="47"/>
    </location>
</feature>
<protein>
    <submittedName>
        <fullName evidence="3">Uncharacterized protein</fullName>
    </submittedName>
</protein>
<gene>
    <name evidence="3" type="ORF">P154DRAFT_618332</name>
</gene>
<evidence type="ECO:0000313" key="3">
    <source>
        <dbReference type="EMBL" id="KAF2002957.1"/>
    </source>
</evidence>
<evidence type="ECO:0000256" key="2">
    <source>
        <dbReference type="SAM" id="SignalP"/>
    </source>
</evidence>
<sequence>MVNPTHLTSIALFINFFSPTTATTPVSESTTDLANHNPPPRQFLPYTPADAEATNKKDYSLWSTCQSRFPDCTKCPTHKKCRQRPHISPPDPVPEPILEPELRLKGKRKAKGWSSTKAKRPPRNPMEGGEMNALSGAQLWWASSLNPYDGAEADTMPSNPCPLRPCSEAATEQCGVGAMCRDGFCACQWGLKALGGIIERGFTMGRGFRGKEVLTVFVDAGVRCDVRCEKFWCREVERLRGCFGGGMVEGLEEVESSEGSMGAVKAPGTGAGGAV</sequence>
<proteinExistence type="predicted"/>
<organism evidence="3 4">
    <name type="scientific">Amniculicola lignicola CBS 123094</name>
    <dbReference type="NCBI Taxonomy" id="1392246"/>
    <lineage>
        <taxon>Eukaryota</taxon>
        <taxon>Fungi</taxon>
        <taxon>Dikarya</taxon>
        <taxon>Ascomycota</taxon>
        <taxon>Pezizomycotina</taxon>
        <taxon>Dothideomycetes</taxon>
        <taxon>Pleosporomycetidae</taxon>
        <taxon>Pleosporales</taxon>
        <taxon>Amniculicolaceae</taxon>
        <taxon>Amniculicola</taxon>
    </lineage>
</organism>
<feature type="chain" id="PRO_5025447744" evidence="2">
    <location>
        <begin position="23"/>
        <end position="275"/>
    </location>
</feature>
<accession>A0A6A5WN54</accession>
<keyword evidence="2" id="KW-0732">Signal</keyword>
<evidence type="ECO:0000313" key="4">
    <source>
        <dbReference type="Proteomes" id="UP000799779"/>
    </source>
</evidence>
<keyword evidence="4" id="KW-1185">Reference proteome</keyword>
<reference evidence="3" key="1">
    <citation type="journal article" date="2020" name="Stud. Mycol.">
        <title>101 Dothideomycetes genomes: a test case for predicting lifestyles and emergence of pathogens.</title>
        <authorList>
            <person name="Haridas S."/>
            <person name="Albert R."/>
            <person name="Binder M."/>
            <person name="Bloem J."/>
            <person name="Labutti K."/>
            <person name="Salamov A."/>
            <person name="Andreopoulos B."/>
            <person name="Baker S."/>
            <person name="Barry K."/>
            <person name="Bills G."/>
            <person name="Bluhm B."/>
            <person name="Cannon C."/>
            <person name="Castanera R."/>
            <person name="Culley D."/>
            <person name="Daum C."/>
            <person name="Ezra D."/>
            <person name="Gonzalez J."/>
            <person name="Henrissat B."/>
            <person name="Kuo A."/>
            <person name="Liang C."/>
            <person name="Lipzen A."/>
            <person name="Lutzoni F."/>
            <person name="Magnuson J."/>
            <person name="Mondo S."/>
            <person name="Nolan M."/>
            <person name="Ohm R."/>
            <person name="Pangilinan J."/>
            <person name="Park H.-J."/>
            <person name="Ramirez L."/>
            <person name="Alfaro M."/>
            <person name="Sun H."/>
            <person name="Tritt A."/>
            <person name="Yoshinaga Y."/>
            <person name="Zwiers L.-H."/>
            <person name="Turgeon B."/>
            <person name="Goodwin S."/>
            <person name="Spatafora J."/>
            <person name="Crous P."/>
            <person name="Grigoriev I."/>
        </authorList>
    </citation>
    <scope>NUCLEOTIDE SEQUENCE</scope>
    <source>
        <strain evidence="3">CBS 123094</strain>
    </source>
</reference>
<evidence type="ECO:0000256" key="1">
    <source>
        <dbReference type="SAM" id="MobiDB-lite"/>
    </source>
</evidence>
<dbReference type="OrthoDB" id="3799381at2759"/>
<feature type="compositionally biased region" description="Basic residues" evidence="1">
    <location>
        <begin position="105"/>
        <end position="122"/>
    </location>
</feature>
<feature type="region of interest" description="Disordered" evidence="1">
    <location>
        <begin position="77"/>
        <end position="131"/>
    </location>
</feature>
<dbReference type="EMBL" id="ML977575">
    <property type="protein sequence ID" value="KAF2002957.1"/>
    <property type="molecule type" value="Genomic_DNA"/>
</dbReference>
<dbReference type="Proteomes" id="UP000799779">
    <property type="component" value="Unassembled WGS sequence"/>
</dbReference>
<name>A0A6A5WN54_9PLEO</name>
<feature type="compositionally biased region" description="Pro residues" evidence="1">
    <location>
        <begin position="87"/>
        <end position="97"/>
    </location>
</feature>